<dbReference type="GO" id="GO:0008270">
    <property type="term" value="F:zinc ion binding"/>
    <property type="evidence" value="ECO:0007669"/>
    <property type="project" value="UniProtKB-KW"/>
</dbReference>
<dbReference type="RefSeq" id="XP_026493764.1">
    <property type="nucleotide sequence ID" value="XM_026637979.2"/>
</dbReference>
<dbReference type="CDD" id="cd22086">
    <property type="entry name" value="F-box_EMI"/>
    <property type="match status" value="1"/>
</dbReference>
<dbReference type="AlphaFoldDB" id="A0A8B8I9M7"/>
<dbReference type="GO" id="GO:0007088">
    <property type="term" value="P:regulation of mitotic nuclear division"/>
    <property type="evidence" value="ECO:0007669"/>
    <property type="project" value="InterPro"/>
</dbReference>
<dbReference type="InterPro" id="IPR036047">
    <property type="entry name" value="F-box-like_dom_sf"/>
</dbReference>
<feature type="domain" description="IBR" evidence="5">
    <location>
        <begin position="345"/>
        <end position="408"/>
    </location>
</feature>
<dbReference type="Pfam" id="PF00646">
    <property type="entry name" value="F-box"/>
    <property type="match status" value="1"/>
</dbReference>
<dbReference type="InterPro" id="IPR002867">
    <property type="entry name" value="IBR_dom"/>
</dbReference>
<dbReference type="PROSITE" id="PS00518">
    <property type="entry name" value="ZF_RING_1"/>
    <property type="match status" value="1"/>
</dbReference>
<evidence type="ECO:0000256" key="4">
    <source>
        <dbReference type="ARBA" id="ARBA00022833"/>
    </source>
</evidence>
<dbReference type="PANTHER" id="PTHR15493">
    <property type="entry name" value="F-BOX ONLY PROTEIN 5 AND 43"/>
    <property type="match status" value="1"/>
</dbReference>
<proteinExistence type="predicted"/>
<reference evidence="6" key="1">
    <citation type="submission" date="2025-05" db="UniProtKB">
        <authorList>
            <consortium name="RefSeq"/>
        </authorList>
    </citation>
    <scope>NUCLEOTIDE SEQUENCE [LARGE SCALE GENOMIC DNA]</scope>
</reference>
<dbReference type="GO" id="GO:0045835">
    <property type="term" value="P:negative regulation of meiotic nuclear division"/>
    <property type="evidence" value="ECO:0007669"/>
    <property type="project" value="InterPro"/>
</dbReference>
<keyword evidence="1" id="KW-0479">Metal-binding</keyword>
<evidence type="ECO:0000313" key="7">
    <source>
        <dbReference type="RefSeq" id="XP_026493764.1"/>
    </source>
</evidence>
<dbReference type="OMA" id="EEWVECT"/>
<dbReference type="CDD" id="cd20348">
    <property type="entry name" value="BRcat_RBR_EMI"/>
    <property type="match status" value="1"/>
</dbReference>
<dbReference type="InterPro" id="IPR047147">
    <property type="entry name" value="FBX5_43"/>
</dbReference>
<reference evidence="7" key="2">
    <citation type="submission" date="2025-08" db="UniProtKB">
        <authorList>
            <consortium name="RefSeq"/>
        </authorList>
    </citation>
    <scope>IDENTIFICATION</scope>
    <source>
        <tissue evidence="7">Whole body</tissue>
    </source>
</reference>
<keyword evidence="2" id="KW-0863">Zinc-finger</keyword>
<dbReference type="Proteomes" id="UP001652626">
    <property type="component" value="Chromosome 2"/>
</dbReference>
<dbReference type="SMART" id="SM00647">
    <property type="entry name" value="IBR"/>
    <property type="match status" value="1"/>
</dbReference>
<evidence type="ECO:0000256" key="1">
    <source>
        <dbReference type="ARBA" id="ARBA00022723"/>
    </source>
</evidence>
<dbReference type="PANTHER" id="PTHR15493:SF9">
    <property type="entry name" value="GH14043P"/>
    <property type="match status" value="1"/>
</dbReference>
<sequence length="443" mass="51312">MDFHSDIVETVTPCLSYENMNYWKTEDSGYHTPGSLENSEISGENFNHAIFNDKLSFTGQFQVDCLNLSKDFSPRLKYSTDLIRSSESYNESPQNRRGIKRAYQEETENTETNHNSVPTPTSILSGGLRMLRCSDNHTLNVSVSSVNLGHTNILEAELLSLNDHIHLTYPTTPVKKICRNSCKLSPFNARRLWRDRDNFVIHSLTCETRELQPLTKSLGTNNKVNVFQFKPNEKFDMIKMLYQYANVMPAIMKIFQYLSHEDVHNFTMVSQLWQKVWEDVSRVKTIKREYVHFLRNARENQENKISTPKNGFKHQMRPLMEIHNIQYNNQQTSSQKSPPGTPRTIKFKRYAKAAALDSRKQLPCIKCQRPAKVTEESSGEVWVECTSITCCHQFCRLCMGERHSDKKCVQYDLDGPSPSKRQKNTYSIGTKKSRKNLKRLLCP</sequence>
<name>A0A8B8I9M7_VANTA</name>
<keyword evidence="4" id="KW-0862">Zinc</keyword>
<evidence type="ECO:0000313" key="6">
    <source>
        <dbReference type="Proteomes" id="UP001652626"/>
    </source>
</evidence>
<accession>A0A8B8I9M7</accession>
<evidence type="ECO:0000256" key="3">
    <source>
        <dbReference type="ARBA" id="ARBA00022786"/>
    </source>
</evidence>
<dbReference type="InterPro" id="IPR001810">
    <property type="entry name" value="F-box_dom"/>
</dbReference>
<evidence type="ECO:0000259" key="5">
    <source>
        <dbReference type="SMART" id="SM00647"/>
    </source>
</evidence>
<dbReference type="OrthoDB" id="9984940at2759"/>
<dbReference type="InterPro" id="IPR017907">
    <property type="entry name" value="Znf_RING_CS"/>
</dbReference>
<dbReference type="GO" id="GO:0005634">
    <property type="term" value="C:nucleus"/>
    <property type="evidence" value="ECO:0007669"/>
    <property type="project" value="TreeGrafter"/>
</dbReference>
<dbReference type="SUPFAM" id="SSF81383">
    <property type="entry name" value="F-box domain"/>
    <property type="match status" value="1"/>
</dbReference>
<organism evidence="6 7">
    <name type="scientific">Vanessa tameamea</name>
    <name type="common">Kamehameha butterfly</name>
    <dbReference type="NCBI Taxonomy" id="334116"/>
    <lineage>
        <taxon>Eukaryota</taxon>
        <taxon>Metazoa</taxon>
        <taxon>Ecdysozoa</taxon>
        <taxon>Arthropoda</taxon>
        <taxon>Hexapoda</taxon>
        <taxon>Insecta</taxon>
        <taxon>Pterygota</taxon>
        <taxon>Neoptera</taxon>
        <taxon>Endopterygota</taxon>
        <taxon>Lepidoptera</taxon>
        <taxon>Glossata</taxon>
        <taxon>Ditrysia</taxon>
        <taxon>Papilionoidea</taxon>
        <taxon>Nymphalidae</taxon>
        <taxon>Nymphalinae</taxon>
        <taxon>Vanessa</taxon>
    </lineage>
</organism>
<keyword evidence="3" id="KW-0833">Ubl conjugation pathway</keyword>
<keyword evidence="6" id="KW-1185">Reference proteome</keyword>
<evidence type="ECO:0000256" key="2">
    <source>
        <dbReference type="ARBA" id="ARBA00022771"/>
    </source>
</evidence>
<dbReference type="GeneID" id="113398991"/>
<protein>
    <submittedName>
        <fullName evidence="7">Uncharacterized protein LOC113398991</fullName>
    </submittedName>
</protein>
<gene>
    <name evidence="7" type="primary">LOC113398991</name>
</gene>
<dbReference type="Gene3D" id="2.20.25.20">
    <property type="match status" value="1"/>
</dbReference>